<dbReference type="SMART" id="SM00499">
    <property type="entry name" value="AAI"/>
    <property type="match status" value="1"/>
</dbReference>
<gene>
    <name evidence="12" type="ORF">MANES_03G176300v8</name>
</gene>
<proteinExistence type="inferred from homology"/>
<comment type="similarity">
    <text evidence="2">Belongs to the plant LTP family.</text>
</comment>
<dbReference type="Gramene" id="Manes.03G176300.1.v8.1">
    <property type="protein sequence ID" value="Manes.03G176300.1.v8.1.CDS"/>
    <property type="gene ID" value="Manes.03G176300.v8.1"/>
</dbReference>
<evidence type="ECO:0000256" key="6">
    <source>
        <dbReference type="ARBA" id="ARBA00023157"/>
    </source>
</evidence>
<feature type="region of interest" description="Disordered" evidence="9">
    <location>
        <begin position="114"/>
        <end position="190"/>
    </location>
</feature>
<feature type="domain" description="Bifunctional inhibitor/plant lipid transfer protein/seed storage helical" evidence="11">
    <location>
        <begin position="33"/>
        <end position="112"/>
    </location>
</feature>
<evidence type="ECO:0000256" key="9">
    <source>
        <dbReference type="SAM" id="MobiDB-lite"/>
    </source>
</evidence>
<dbReference type="Proteomes" id="UP000091857">
    <property type="component" value="Chromosome 3"/>
</dbReference>
<evidence type="ECO:0000256" key="5">
    <source>
        <dbReference type="ARBA" id="ARBA00022729"/>
    </source>
</evidence>
<keyword evidence="5 10" id="KW-0732">Signal</keyword>
<evidence type="ECO:0000256" key="8">
    <source>
        <dbReference type="ARBA" id="ARBA00023288"/>
    </source>
</evidence>
<keyword evidence="3" id="KW-1003">Cell membrane</keyword>
<evidence type="ECO:0000313" key="12">
    <source>
        <dbReference type="EMBL" id="OAY55735.1"/>
    </source>
</evidence>
<keyword evidence="7" id="KW-0325">Glycoprotein</keyword>
<keyword evidence="4" id="KW-0336">GPI-anchor</keyword>
<dbReference type="InterPro" id="IPR036312">
    <property type="entry name" value="Bifun_inhib/LTP/seed_sf"/>
</dbReference>
<dbReference type="InterPro" id="IPR043325">
    <property type="entry name" value="LTSS"/>
</dbReference>
<evidence type="ECO:0000259" key="11">
    <source>
        <dbReference type="SMART" id="SM00499"/>
    </source>
</evidence>
<dbReference type="AlphaFoldDB" id="A0A2C9W9X8"/>
<comment type="subcellular location">
    <subcellularLocation>
        <location evidence="1">Cell membrane</location>
        <topology evidence="1">Lipid-anchor</topology>
        <topology evidence="1">GPI-anchor</topology>
    </subcellularLocation>
</comment>
<feature type="compositionally biased region" description="Pro residues" evidence="9">
    <location>
        <begin position="119"/>
        <end position="142"/>
    </location>
</feature>
<feature type="signal peptide" evidence="10">
    <location>
        <begin position="1"/>
        <end position="27"/>
    </location>
</feature>
<keyword evidence="8" id="KW-0449">Lipoprotein</keyword>
<protein>
    <recommendedName>
        <fullName evidence="11">Bifunctional inhibitor/plant lipid transfer protein/seed storage helical domain-containing protein</fullName>
    </recommendedName>
</protein>
<evidence type="ECO:0000256" key="3">
    <source>
        <dbReference type="ARBA" id="ARBA00022475"/>
    </source>
</evidence>
<dbReference type="Gene3D" id="1.10.110.10">
    <property type="entry name" value="Plant lipid-transfer and hydrophobic proteins"/>
    <property type="match status" value="1"/>
</dbReference>
<accession>A0A2C9W9X8</accession>
<reference evidence="13" key="1">
    <citation type="journal article" date="2016" name="Nat. Biotechnol.">
        <title>Sequencing wild and cultivated cassava and related species reveals extensive interspecific hybridization and genetic diversity.</title>
        <authorList>
            <person name="Bredeson J.V."/>
            <person name="Lyons J.B."/>
            <person name="Prochnik S.E."/>
            <person name="Wu G.A."/>
            <person name="Ha C.M."/>
            <person name="Edsinger-Gonzales E."/>
            <person name="Grimwood J."/>
            <person name="Schmutz J."/>
            <person name="Rabbi I.Y."/>
            <person name="Egesi C."/>
            <person name="Nauluvula P."/>
            <person name="Lebot V."/>
            <person name="Ndunguru J."/>
            <person name="Mkamilo G."/>
            <person name="Bart R.S."/>
            <person name="Setter T.L."/>
            <person name="Gleadow R.M."/>
            <person name="Kulakow P."/>
            <person name="Ferguson M.E."/>
            <person name="Rounsley S."/>
            <person name="Rokhsar D.S."/>
        </authorList>
    </citation>
    <scope>NUCLEOTIDE SEQUENCE [LARGE SCALE GENOMIC DNA]</scope>
    <source>
        <strain evidence="13">cv. AM560-2</strain>
    </source>
</reference>
<evidence type="ECO:0000313" key="13">
    <source>
        <dbReference type="Proteomes" id="UP000091857"/>
    </source>
</evidence>
<dbReference type="EMBL" id="CM004389">
    <property type="protein sequence ID" value="OAY55735.1"/>
    <property type="molecule type" value="Genomic_DNA"/>
</dbReference>
<evidence type="ECO:0000256" key="1">
    <source>
        <dbReference type="ARBA" id="ARBA00004609"/>
    </source>
</evidence>
<organism evidence="12 13">
    <name type="scientific">Manihot esculenta</name>
    <name type="common">Cassava</name>
    <name type="synonym">Jatropha manihot</name>
    <dbReference type="NCBI Taxonomy" id="3983"/>
    <lineage>
        <taxon>Eukaryota</taxon>
        <taxon>Viridiplantae</taxon>
        <taxon>Streptophyta</taxon>
        <taxon>Embryophyta</taxon>
        <taxon>Tracheophyta</taxon>
        <taxon>Spermatophyta</taxon>
        <taxon>Magnoliopsida</taxon>
        <taxon>eudicotyledons</taxon>
        <taxon>Gunneridae</taxon>
        <taxon>Pentapetalae</taxon>
        <taxon>rosids</taxon>
        <taxon>fabids</taxon>
        <taxon>Malpighiales</taxon>
        <taxon>Euphorbiaceae</taxon>
        <taxon>Crotonoideae</taxon>
        <taxon>Manihoteae</taxon>
        <taxon>Manihot</taxon>
    </lineage>
</organism>
<dbReference type="CDD" id="cd00010">
    <property type="entry name" value="AAI_LTSS"/>
    <property type="match status" value="1"/>
</dbReference>
<keyword evidence="4" id="KW-0472">Membrane</keyword>
<dbReference type="PANTHER" id="PTHR33044">
    <property type="entry name" value="BIFUNCTIONAL INHIBITOR/LIPID-TRANSFER PROTEIN/SEED STORAGE 2S ALBUMIN SUPERFAMILY PROTEIN-RELATED"/>
    <property type="match status" value="1"/>
</dbReference>
<keyword evidence="6" id="KW-1015">Disulfide bond</keyword>
<feature type="chain" id="PRO_5012948698" description="Bifunctional inhibitor/plant lipid transfer protein/seed storage helical domain-containing protein" evidence="10">
    <location>
        <begin position="28"/>
        <end position="221"/>
    </location>
</feature>
<dbReference type="GO" id="GO:0098552">
    <property type="term" value="C:side of membrane"/>
    <property type="evidence" value="ECO:0007669"/>
    <property type="project" value="UniProtKB-KW"/>
</dbReference>
<keyword evidence="13" id="KW-1185">Reference proteome</keyword>
<dbReference type="SUPFAM" id="SSF47699">
    <property type="entry name" value="Bifunctional inhibitor/lipid-transfer protein/seed storage 2S albumin"/>
    <property type="match status" value="1"/>
</dbReference>
<dbReference type="InterPro" id="IPR016140">
    <property type="entry name" value="Bifunc_inhib/LTP/seed_store"/>
</dbReference>
<comment type="caution">
    <text evidence="12">The sequence shown here is derived from an EMBL/GenBank/DDBJ whole genome shotgun (WGS) entry which is preliminary data.</text>
</comment>
<evidence type="ECO:0000256" key="2">
    <source>
        <dbReference type="ARBA" id="ARBA00009748"/>
    </source>
</evidence>
<evidence type="ECO:0000256" key="7">
    <source>
        <dbReference type="ARBA" id="ARBA00023180"/>
    </source>
</evidence>
<dbReference type="Pfam" id="PF14368">
    <property type="entry name" value="LTP_2"/>
    <property type="match status" value="1"/>
</dbReference>
<dbReference type="STRING" id="3983.A0A2C9W9X8"/>
<evidence type="ECO:0000256" key="4">
    <source>
        <dbReference type="ARBA" id="ARBA00022622"/>
    </source>
</evidence>
<dbReference type="GO" id="GO:0005886">
    <property type="term" value="C:plasma membrane"/>
    <property type="evidence" value="ECO:0007669"/>
    <property type="project" value="UniProtKB-SubCell"/>
</dbReference>
<name>A0A2C9W9X8_MANES</name>
<sequence>MEFFVPFRMVSVIAIALAVLIFPAAHGQINTPCTPSLMSSFTPCMNLLTNSSANGTSPTQDCCSALKNLTSNGMDCLCLIVTGSVPFQLPINRSLSISLPSACNMQGVPVQCKASRSPLPAPGPASLGPTPPPVVSPSPSPSPKAASVVPEPTPSTLPPESSTTPILTPPSPTVDTGAPTSTTGSRIRPVLTPPSSAAISSCSFSHSFLRLAIGFVVLKYY</sequence>
<evidence type="ECO:0000256" key="10">
    <source>
        <dbReference type="SAM" id="SignalP"/>
    </source>
</evidence>